<dbReference type="SMART" id="SM00729">
    <property type="entry name" value="Elp3"/>
    <property type="match status" value="1"/>
</dbReference>
<dbReference type="GO" id="GO:0006779">
    <property type="term" value="P:porphyrin-containing compound biosynthetic process"/>
    <property type="evidence" value="ECO:0007669"/>
    <property type="project" value="InterPro"/>
</dbReference>
<dbReference type="InterPro" id="IPR034505">
    <property type="entry name" value="Coproporphyrinogen-III_oxidase"/>
</dbReference>
<name>A0A382AXR9_9ZZZZ</name>
<dbReference type="AlphaFoldDB" id="A0A382AXR9"/>
<dbReference type="SFLD" id="SFLDF00562">
    <property type="entry name" value="HemN-like__clustered_with_heat"/>
    <property type="match status" value="1"/>
</dbReference>
<dbReference type="PANTHER" id="PTHR13932">
    <property type="entry name" value="COPROPORPHYRINIGEN III OXIDASE"/>
    <property type="match status" value="1"/>
</dbReference>
<feature type="non-terminal residue" evidence="3">
    <location>
        <position position="346"/>
    </location>
</feature>
<dbReference type="PROSITE" id="PS51918">
    <property type="entry name" value="RADICAL_SAM"/>
    <property type="match status" value="1"/>
</dbReference>
<dbReference type="SFLD" id="SFLDF00288">
    <property type="entry name" value="HemN-like__clustered_with_nucl"/>
    <property type="match status" value="1"/>
</dbReference>
<dbReference type="GO" id="GO:0005737">
    <property type="term" value="C:cytoplasm"/>
    <property type="evidence" value="ECO:0007669"/>
    <property type="project" value="InterPro"/>
</dbReference>
<comment type="similarity">
    <text evidence="1">Belongs to the anaerobic coproporphyrinogen-III oxidase family. HemW subfamily.</text>
</comment>
<dbReference type="InterPro" id="IPR007197">
    <property type="entry name" value="rSAM"/>
</dbReference>
<accession>A0A382AXR9</accession>
<sequence length="346" mass="39037">LPWCERQCPYCDFSITTDPVGTNDLTLAKAIIKDINNSSPLINGRNFSTIYFGGGTPSLSSIEAIEMILNCVKSHYSNKDIEITFEMNPTDVTKEKVNGLSSIGVNRFSLGVQSFHNAELKALGRNHDKSSALNAINILAERNITVDLMYGIELQTIQSFKETLNQFIESRVNHLSLYQLTIEPNTIYYKKALKLPMEEEIEAMENSAKTLLKKSGYHQYEVSSWSKAGFESKHNLNYWMFGDFLGVGPGAHSKITSKDKISRFRKIKPLNAYIKNQKITDNNILLGDDLDMDLAMNLLRIKEGITLNELQIELPKSFLKKYLKGVSNGLLKKDKIGATKKGYQYL</sequence>
<dbReference type="EMBL" id="UINC01027133">
    <property type="protein sequence ID" value="SVB05862.1"/>
    <property type="molecule type" value="Genomic_DNA"/>
</dbReference>
<dbReference type="SUPFAM" id="SSF102114">
    <property type="entry name" value="Radical SAM enzymes"/>
    <property type="match status" value="1"/>
</dbReference>
<reference evidence="3" key="1">
    <citation type="submission" date="2018-05" db="EMBL/GenBank/DDBJ databases">
        <authorList>
            <person name="Lanie J.A."/>
            <person name="Ng W.-L."/>
            <person name="Kazmierczak K.M."/>
            <person name="Andrzejewski T.M."/>
            <person name="Davidsen T.M."/>
            <person name="Wayne K.J."/>
            <person name="Tettelin H."/>
            <person name="Glass J.I."/>
            <person name="Rusch D."/>
            <person name="Podicherti R."/>
            <person name="Tsui H.-C.T."/>
            <person name="Winkler M.E."/>
        </authorList>
    </citation>
    <scope>NUCLEOTIDE SEQUENCE</scope>
</reference>
<dbReference type="PANTHER" id="PTHR13932:SF5">
    <property type="entry name" value="RADICAL S-ADENOSYL METHIONINE DOMAIN-CONTAINING PROTEIN 1, MITOCHONDRIAL"/>
    <property type="match status" value="1"/>
</dbReference>
<gene>
    <name evidence="3" type="ORF">METZ01_LOCUS158716</name>
</gene>
<dbReference type="InterPro" id="IPR058240">
    <property type="entry name" value="rSAM_sf"/>
</dbReference>
<dbReference type="GO" id="GO:0004109">
    <property type="term" value="F:coproporphyrinogen oxidase activity"/>
    <property type="evidence" value="ECO:0007669"/>
    <property type="project" value="InterPro"/>
</dbReference>
<dbReference type="CDD" id="cd01335">
    <property type="entry name" value="Radical_SAM"/>
    <property type="match status" value="1"/>
</dbReference>
<dbReference type="GO" id="GO:0051539">
    <property type="term" value="F:4 iron, 4 sulfur cluster binding"/>
    <property type="evidence" value="ECO:0007669"/>
    <property type="project" value="InterPro"/>
</dbReference>
<proteinExistence type="inferred from homology"/>
<dbReference type="NCBIfam" id="TIGR00539">
    <property type="entry name" value="hemN_rel"/>
    <property type="match status" value="1"/>
</dbReference>
<dbReference type="Gene3D" id="3.30.750.200">
    <property type="match status" value="1"/>
</dbReference>
<evidence type="ECO:0000259" key="2">
    <source>
        <dbReference type="PROSITE" id="PS51918"/>
    </source>
</evidence>
<organism evidence="3">
    <name type="scientific">marine metagenome</name>
    <dbReference type="NCBI Taxonomy" id="408172"/>
    <lineage>
        <taxon>unclassified sequences</taxon>
        <taxon>metagenomes</taxon>
        <taxon>ecological metagenomes</taxon>
    </lineage>
</organism>
<dbReference type="Pfam" id="PF04055">
    <property type="entry name" value="Radical_SAM"/>
    <property type="match status" value="1"/>
</dbReference>
<evidence type="ECO:0000256" key="1">
    <source>
        <dbReference type="ARBA" id="ARBA00006100"/>
    </source>
</evidence>
<dbReference type="SFLD" id="SFLDG01065">
    <property type="entry name" value="anaerobic_coproporphyrinogen-I"/>
    <property type="match status" value="1"/>
</dbReference>
<dbReference type="InterPro" id="IPR006638">
    <property type="entry name" value="Elp3/MiaA/NifB-like_rSAM"/>
</dbReference>
<evidence type="ECO:0000313" key="3">
    <source>
        <dbReference type="EMBL" id="SVB05862.1"/>
    </source>
</evidence>
<dbReference type="SFLD" id="SFLDS00029">
    <property type="entry name" value="Radical_SAM"/>
    <property type="match status" value="1"/>
</dbReference>
<dbReference type="InterPro" id="IPR004559">
    <property type="entry name" value="HemW-like"/>
</dbReference>
<protein>
    <recommendedName>
        <fullName evidence="2">Radical SAM core domain-containing protein</fullName>
    </recommendedName>
</protein>
<feature type="domain" description="Radical SAM core" evidence="2">
    <location>
        <begin position="1"/>
        <end position="221"/>
    </location>
</feature>
<dbReference type="SFLD" id="SFLDG01082">
    <property type="entry name" value="B12-binding_domain_containing"/>
    <property type="match status" value="1"/>
</dbReference>
<feature type="non-terminal residue" evidence="3">
    <location>
        <position position="1"/>
    </location>
</feature>